<sequence>MDKEVKELFNQINSQLQDINSKLNRIELQSSNGNYTYTDTDINSDKKK</sequence>
<evidence type="ECO:0000313" key="1">
    <source>
        <dbReference type="EMBL" id="AKA72434.1"/>
    </source>
</evidence>
<dbReference type="EMBL" id="CP009933">
    <property type="protein sequence ID" value="AKA72434.1"/>
    <property type="molecule type" value="Genomic_DNA"/>
</dbReference>
<dbReference type="Proteomes" id="UP000033115">
    <property type="component" value="Chromosome"/>
</dbReference>
<dbReference type="KEGG" id="csq:CSCA_5309"/>
<name>A0A0E3MC31_CLOSL</name>
<gene>
    <name evidence="1" type="ORF">CSCA_5309</name>
</gene>
<dbReference type="HOGENOM" id="CLU_216269_0_0_9"/>
<evidence type="ECO:0000313" key="2">
    <source>
        <dbReference type="Proteomes" id="UP000033115"/>
    </source>
</evidence>
<protein>
    <submittedName>
        <fullName evidence="1">Uncharacterized protein</fullName>
    </submittedName>
</protein>
<keyword evidence="2" id="KW-1185">Reference proteome</keyword>
<accession>A0A0E3MC31</accession>
<dbReference type="AlphaFoldDB" id="A0A0E3MC31"/>
<reference evidence="1 2" key="1">
    <citation type="journal article" date="2015" name="J. Biotechnol.">
        <title>Complete genome sequence of a malodorant-producing acetogen, Clostridium scatologenes ATCC 25775(T).</title>
        <authorList>
            <person name="Zhu Z."/>
            <person name="Guo T."/>
            <person name="Zheng H."/>
            <person name="Song T."/>
            <person name="Ouyang P."/>
            <person name="Xie J."/>
        </authorList>
    </citation>
    <scope>NUCLEOTIDE SEQUENCE [LARGE SCALE GENOMIC DNA]</scope>
    <source>
        <strain evidence="1 2">ATCC 25775</strain>
    </source>
</reference>
<dbReference type="RefSeq" id="WP_169748499.1">
    <property type="nucleotide sequence ID" value="NZ_CP009933.1"/>
</dbReference>
<proteinExistence type="predicted"/>
<organism evidence="1 2">
    <name type="scientific">Clostridium scatologenes</name>
    <dbReference type="NCBI Taxonomy" id="1548"/>
    <lineage>
        <taxon>Bacteria</taxon>
        <taxon>Bacillati</taxon>
        <taxon>Bacillota</taxon>
        <taxon>Clostridia</taxon>
        <taxon>Eubacteriales</taxon>
        <taxon>Clostridiaceae</taxon>
        <taxon>Clostridium</taxon>
    </lineage>
</organism>